<organism evidence="1 2">
    <name type="scientific">Pacificimonas pallii</name>
    <dbReference type="NCBI Taxonomy" id="2827236"/>
    <lineage>
        <taxon>Bacteria</taxon>
        <taxon>Pseudomonadati</taxon>
        <taxon>Pseudomonadota</taxon>
        <taxon>Alphaproteobacteria</taxon>
        <taxon>Sphingomonadales</taxon>
        <taxon>Sphingosinicellaceae</taxon>
        <taxon>Pacificimonas</taxon>
    </lineage>
</organism>
<dbReference type="RefSeq" id="WP_218444870.1">
    <property type="nucleotide sequence ID" value="NZ_JAGSPA010000002.1"/>
</dbReference>
<evidence type="ECO:0000313" key="1">
    <source>
        <dbReference type="EMBL" id="MBV7256289.1"/>
    </source>
</evidence>
<gene>
    <name evidence="1" type="ORF">KCG44_05760</name>
</gene>
<reference evidence="1 2" key="1">
    <citation type="submission" date="2021-04" db="EMBL/GenBank/DDBJ databases">
        <authorList>
            <person name="Pira H."/>
            <person name="Risdian C."/>
            <person name="Wink J."/>
        </authorList>
    </citation>
    <scope>NUCLEOTIDE SEQUENCE [LARGE SCALE GENOMIC DNA]</scope>
    <source>
        <strain evidence="1 2">WHA3</strain>
    </source>
</reference>
<protein>
    <submittedName>
        <fullName evidence="1">Uncharacterized protein</fullName>
    </submittedName>
</protein>
<dbReference type="EMBL" id="JAGSPA010000002">
    <property type="protein sequence ID" value="MBV7256289.1"/>
    <property type="molecule type" value="Genomic_DNA"/>
</dbReference>
<evidence type="ECO:0000313" key="2">
    <source>
        <dbReference type="Proteomes" id="UP000722336"/>
    </source>
</evidence>
<sequence>MMRKYLSTFAALLVLFVALTAGALAFIDPYGIWGAPRIAGLNEYRPEMGRHLAAAKLRQFRQVDPKTLIAGNSRVHVGLDPASASWPASARPVYNLGLPGSGTDRVAGEVEAMIAEGNIDTVYLGVDFIDFRITKDAGDTPGFSRADSVKDKVYLARDTLFSLDAAIDAGATIMGQHTAYPFTVLDNGLNGTGDYDRLVAGEGHRALFAQRERENIAAIANPDRRYGWTDTNPLVARVDMFLKRMKAADVNVVLFTYPYHSELLSAYAAAGAWPEFERWKTDLAVVADRHDVPLYDFAQTAPETMERAPVAGDTRTRLDYYWEAGHFKAALGDLMIARMTGGETTFGSVLTAANVAYTLERQRRGLLTFADMRPDDMNRIERIAGGRVKDALQ</sequence>
<proteinExistence type="predicted"/>
<accession>A0ABS6SCZ6</accession>
<comment type="caution">
    <text evidence="1">The sequence shown here is derived from an EMBL/GenBank/DDBJ whole genome shotgun (WGS) entry which is preliminary data.</text>
</comment>
<name>A0ABS6SCZ6_9SPHN</name>
<dbReference type="Proteomes" id="UP000722336">
    <property type="component" value="Unassembled WGS sequence"/>
</dbReference>
<keyword evidence="2" id="KW-1185">Reference proteome</keyword>